<sequence length="267" mass="30204">MGNGSTDDRSSNGDFVENIAVSEPKTVVNWLISQKRLAPENRIDLLLVKPEGCDAYCYTFEQVTDMVLYCIANELGWLADVLIGLACTGLRINELASLRWSDVDVKAGVLRLTDERWSYRRIKLGSARHTKGKRTRCLPIHPELLKVLARLSKTLDGLIFHGPLGSKLQDSTVLRNLKDYVIENLKSKYPTPPGEIGFEHGRVHSLRHYFCSESFRNGATEAQLLEWLGHRDSKMVAHYRHLRPDDSKKLMSSMRLLDLNPGQSETA</sequence>
<dbReference type="InterPro" id="IPR050090">
    <property type="entry name" value="Tyrosine_recombinase_XerCD"/>
</dbReference>
<organism evidence="5 6">
    <name type="scientific">Anatilimnocola aggregata</name>
    <dbReference type="NCBI Taxonomy" id="2528021"/>
    <lineage>
        <taxon>Bacteria</taxon>
        <taxon>Pseudomonadati</taxon>
        <taxon>Planctomycetota</taxon>
        <taxon>Planctomycetia</taxon>
        <taxon>Pirellulales</taxon>
        <taxon>Pirellulaceae</taxon>
        <taxon>Anatilimnocola</taxon>
    </lineage>
</organism>
<dbReference type="PANTHER" id="PTHR30349">
    <property type="entry name" value="PHAGE INTEGRASE-RELATED"/>
    <property type="match status" value="1"/>
</dbReference>
<feature type="domain" description="Tyr recombinase" evidence="4">
    <location>
        <begin position="53"/>
        <end position="252"/>
    </location>
</feature>
<dbReference type="SUPFAM" id="SSF56349">
    <property type="entry name" value="DNA breaking-rejoining enzymes"/>
    <property type="match status" value="1"/>
</dbReference>
<name>A0A517Y911_9BACT</name>
<dbReference type="EMBL" id="CP036274">
    <property type="protein sequence ID" value="QDU26737.1"/>
    <property type="molecule type" value="Genomic_DNA"/>
</dbReference>
<gene>
    <name evidence="5" type="primary">xerD_1</name>
    <name evidence="5" type="ORF">ETAA8_18180</name>
</gene>
<dbReference type="PROSITE" id="PS51898">
    <property type="entry name" value="TYR_RECOMBINASE"/>
    <property type="match status" value="1"/>
</dbReference>
<dbReference type="InterPro" id="IPR013762">
    <property type="entry name" value="Integrase-like_cat_sf"/>
</dbReference>
<evidence type="ECO:0000259" key="4">
    <source>
        <dbReference type="PROSITE" id="PS51898"/>
    </source>
</evidence>
<evidence type="ECO:0000313" key="5">
    <source>
        <dbReference type="EMBL" id="QDU26737.1"/>
    </source>
</evidence>
<accession>A0A517Y911</accession>
<evidence type="ECO:0000313" key="6">
    <source>
        <dbReference type="Proteomes" id="UP000315017"/>
    </source>
</evidence>
<dbReference type="GO" id="GO:0003677">
    <property type="term" value="F:DNA binding"/>
    <property type="evidence" value="ECO:0007669"/>
    <property type="project" value="UniProtKB-KW"/>
</dbReference>
<dbReference type="AlphaFoldDB" id="A0A517Y911"/>
<evidence type="ECO:0000256" key="2">
    <source>
        <dbReference type="ARBA" id="ARBA00023125"/>
    </source>
</evidence>
<dbReference type="GO" id="GO:0006310">
    <property type="term" value="P:DNA recombination"/>
    <property type="evidence" value="ECO:0007669"/>
    <property type="project" value="UniProtKB-KW"/>
</dbReference>
<dbReference type="InterPro" id="IPR002104">
    <property type="entry name" value="Integrase_catalytic"/>
</dbReference>
<keyword evidence="3" id="KW-0233">DNA recombination</keyword>
<protein>
    <submittedName>
        <fullName evidence="5">Tyrosine recombinase XerD</fullName>
    </submittedName>
</protein>
<dbReference type="Gene3D" id="1.10.443.10">
    <property type="entry name" value="Intergrase catalytic core"/>
    <property type="match status" value="1"/>
</dbReference>
<dbReference type="PANTHER" id="PTHR30349:SF41">
    <property type="entry name" value="INTEGRASE_RECOMBINASE PROTEIN MJ0367-RELATED"/>
    <property type="match status" value="1"/>
</dbReference>
<keyword evidence="6" id="KW-1185">Reference proteome</keyword>
<reference evidence="5 6" key="1">
    <citation type="submission" date="2019-02" db="EMBL/GenBank/DDBJ databases">
        <title>Deep-cultivation of Planctomycetes and their phenomic and genomic characterization uncovers novel biology.</title>
        <authorList>
            <person name="Wiegand S."/>
            <person name="Jogler M."/>
            <person name="Boedeker C."/>
            <person name="Pinto D."/>
            <person name="Vollmers J."/>
            <person name="Rivas-Marin E."/>
            <person name="Kohn T."/>
            <person name="Peeters S.H."/>
            <person name="Heuer A."/>
            <person name="Rast P."/>
            <person name="Oberbeckmann S."/>
            <person name="Bunk B."/>
            <person name="Jeske O."/>
            <person name="Meyerdierks A."/>
            <person name="Storesund J.E."/>
            <person name="Kallscheuer N."/>
            <person name="Luecker S."/>
            <person name="Lage O.M."/>
            <person name="Pohl T."/>
            <person name="Merkel B.J."/>
            <person name="Hornburger P."/>
            <person name="Mueller R.-W."/>
            <person name="Bruemmer F."/>
            <person name="Labrenz M."/>
            <person name="Spormann A.M."/>
            <person name="Op den Camp H."/>
            <person name="Overmann J."/>
            <person name="Amann R."/>
            <person name="Jetten M.S.M."/>
            <person name="Mascher T."/>
            <person name="Medema M.H."/>
            <person name="Devos D.P."/>
            <person name="Kaster A.-K."/>
            <person name="Ovreas L."/>
            <person name="Rohde M."/>
            <person name="Galperin M.Y."/>
            <person name="Jogler C."/>
        </authorList>
    </citation>
    <scope>NUCLEOTIDE SEQUENCE [LARGE SCALE GENOMIC DNA]</scope>
    <source>
        <strain evidence="5 6">ETA_A8</strain>
    </source>
</reference>
<dbReference type="KEGG" id="aagg:ETAA8_18180"/>
<dbReference type="Proteomes" id="UP000315017">
    <property type="component" value="Chromosome"/>
</dbReference>
<comment type="similarity">
    <text evidence="1">Belongs to the 'phage' integrase family.</text>
</comment>
<dbReference type="GO" id="GO:0015074">
    <property type="term" value="P:DNA integration"/>
    <property type="evidence" value="ECO:0007669"/>
    <property type="project" value="InterPro"/>
</dbReference>
<dbReference type="InterPro" id="IPR011010">
    <property type="entry name" value="DNA_brk_join_enz"/>
</dbReference>
<keyword evidence="2" id="KW-0238">DNA-binding</keyword>
<evidence type="ECO:0000256" key="1">
    <source>
        <dbReference type="ARBA" id="ARBA00008857"/>
    </source>
</evidence>
<evidence type="ECO:0000256" key="3">
    <source>
        <dbReference type="ARBA" id="ARBA00023172"/>
    </source>
</evidence>
<dbReference type="Pfam" id="PF00589">
    <property type="entry name" value="Phage_integrase"/>
    <property type="match status" value="1"/>
</dbReference>
<proteinExistence type="inferred from homology"/>